<dbReference type="HAMAP" id="MF_00836">
    <property type="entry name" value="PhnN"/>
    <property type="match status" value="1"/>
</dbReference>
<sequence>MKGRLVYVMGPSGAGKDTLLSYARDRLSGSRVMFAHRYITREPGAGGENHIHLSHEEFGIRAELGLFVLQWSSHGLRYGIGIEIEEWMDRGLTVVVNGSREYLEQAIARYPALTAVHIDARPEVLAARLASRGRETLEEVRARLARRVPLAVPPRTALATIDNSGEVDEAGRALLEVLAAE</sequence>
<dbReference type="InterPro" id="IPR012699">
    <property type="entry name" value="PhnN"/>
</dbReference>
<keyword evidence="4 6" id="KW-0547">Nucleotide-binding</keyword>
<dbReference type="SMART" id="SM00072">
    <property type="entry name" value="GuKc"/>
    <property type="match status" value="1"/>
</dbReference>
<organism evidence="8 9">
    <name type="scientific">Trinickia symbiotica</name>
    <dbReference type="NCBI Taxonomy" id="863227"/>
    <lineage>
        <taxon>Bacteria</taxon>
        <taxon>Pseudomonadati</taxon>
        <taxon>Pseudomonadota</taxon>
        <taxon>Betaproteobacteria</taxon>
        <taxon>Burkholderiales</taxon>
        <taxon>Burkholderiaceae</taxon>
        <taxon>Trinickia</taxon>
    </lineage>
</organism>
<name>A0A2T3XWU8_9BURK</name>
<evidence type="ECO:0000256" key="5">
    <source>
        <dbReference type="ARBA" id="ARBA00022840"/>
    </source>
</evidence>
<dbReference type="NCBIfam" id="TIGR02322">
    <property type="entry name" value="phosphon_PhnN"/>
    <property type="match status" value="1"/>
</dbReference>
<evidence type="ECO:0000256" key="4">
    <source>
        <dbReference type="ARBA" id="ARBA00022741"/>
    </source>
</evidence>
<proteinExistence type="inferred from homology"/>
<evidence type="ECO:0000256" key="2">
    <source>
        <dbReference type="ARBA" id="ARBA00005069"/>
    </source>
</evidence>
<dbReference type="UniPathway" id="UPA00087">
    <property type="reaction ID" value="UER00175"/>
</dbReference>
<evidence type="ECO:0000313" key="8">
    <source>
        <dbReference type="EMBL" id="PTB20986.1"/>
    </source>
</evidence>
<dbReference type="EC" id="2.7.4.23" evidence="6"/>
<dbReference type="AlphaFoldDB" id="A0A2T3XWU8"/>
<feature type="binding site" evidence="6">
    <location>
        <begin position="10"/>
        <end position="17"/>
    </location>
    <ligand>
        <name>ATP</name>
        <dbReference type="ChEBI" id="CHEBI:30616"/>
    </ligand>
</feature>
<dbReference type="PANTHER" id="PTHR23117:SF8">
    <property type="entry name" value="RIBOSE 1,5-BISPHOSPHATE PHOSPHOKINASE PHNN"/>
    <property type="match status" value="1"/>
</dbReference>
<keyword evidence="8" id="KW-0418">Kinase</keyword>
<dbReference type="Proteomes" id="UP000240638">
    <property type="component" value="Unassembled WGS sequence"/>
</dbReference>
<dbReference type="Gene3D" id="3.40.50.300">
    <property type="entry name" value="P-loop containing nucleotide triphosphate hydrolases"/>
    <property type="match status" value="1"/>
</dbReference>
<dbReference type="GO" id="GO:0033863">
    <property type="term" value="F:ribose 1,5-bisphosphate phosphokinase activity"/>
    <property type="evidence" value="ECO:0007669"/>
    <property type="project" value="UniProtKB-UniRule"/>
</dbReference>
<keyword evidence="3 6" id="KW-0808">Transferase</keyword>
<dbReference type="SUPFAM" id="SSF52540">
    <property type="entry name" value="P-loop containing nucleoside triphosphate hydrolases"/>
    <property type="match status" value="1"/>
</dbReference>
<evidence type="ECO:0000259" key="7">
    <source>
        <dbReference type="SMART" id="SM00072"/>
    </source>
</evidence>
<dbReference type="GO" id="GO:0006015">
    <property type="term" value="P:5-phosphoribose 1-diphosphate biosynthetic process"/>
    <property type="evidence" value="ECO:0007669"/>
    <property type="project" value="UniProtKB-UniRule"/>
</dbReference>
<comment type="pathway">
    <text evidence="2 6">Metabolic intermediate biosynthesis; 5-phospho-alpha-D-ribose 1-diphosphate biosynthesis; 5-phospho-alpha-D-ribose 1-diphosphate from D-ribose 5-phosphate (route II): step 3/3.</text>
</comment>
<evidence type="ECO:0000256" key="1">
    <source>
        <dbReference type="ARBA" id="ARBA00000373"/>
    </source>
</evidence>
<evidence type="ECO:0000313" key="9">
    <source>
        <dbReference type="Proteomes" id="UP000240638"/>
    </source>
</evidence>
<dbReference type="NCBIfam" id="NF007485">
    <property type="entry name" value="PRK10078.1"/>
    <property type="match status" value="1"/>
</dbReference>
<evidence type="ECO:0000256" key="3">
    <source>
        <dbReference type="ARBA" id="ARBA00022679"/>
    </source>
</evidence>
<dbReference type="RefSeq" id="WP_107150398.1">
    <property type="nucleotide sequence ID" value="NZ_PYUC01000004.1"/>
</dbReference>
<dbReference type="EMBL" id="PYUC01000004">
    <property type="protein sequence ID" value="PTB20986.1"/>
    <property type="molecule type" value="Genomic_DNA"/>
</dbReference>
<comment type="caution">
    <text evidence="8">The sequence shown here is derived from an EMBL/GenBank/DDBJ whole genome shotgun (WGS) entry which is preliminary data.</text>
</comment>
<comment type="catalytic activity">
    <reaction evidence="1 6">
        <text>alpha-D-ribose 1,5-bisphosphate + ATP = 5-phospho-alpha-D-ribose 1-diphosphate + ADP</text>
        <dbReference type="Rhea" id="RHEA:20109"/>
        <dbReference type="ChEBI" id="CHEBI:30616"/>
        <dbReference type="ChEBI" id="CHEBI:58017"/>
        <dbReference type="ChEBI" id="CHEBI:68688"/>
        <dbReference type="ChEBI" id="CHEBI:456216"/>
        <dbReference type="EC" id="2.7.4.23"/>
    </reaction>
</comment>
<keyword evidence="5 6" id="KW-0067">ATP-binding</keyword>
<dbReference type="InterPro" id="IPR008145">
    <property type="entry name" value="GK/Ca_channel_bsu"/>
</dbReference>
<dbReference type="GO" id="GO:0019634">
    <property type="term" value="P:organic phosphonate metabolic process"/>
    <property type="evidence" value="ECO:0007669"/>
    <property type="project" value="UniProtKB-UniRule"/>
</dbReference>
<gene>
    <name evidence="6" type="primary">phnN</name>
    <name evidence="8" type="ORF">C9I57_09680</name>
</gene>
<comment type="function">
    <text evidence="6">Catalyzes the phosphorylation of ribose 1,5-bisphosphate to 5-phospho-D-ribosyl alpha-1-diphosphate (PRPP).</text>
</comment>
<dbReference type="GO" id="GO:0005524">
    <property type="term" value="F:ATP binding"/>
    <property type="evidence" value="ECO:0007669"/>
    <property type="project" value="UniProtKB-KW"/>
</dbReference>
<evidence type="ECO:0000256" key="6">
    <source>
        <dbReference type="HAMAP-Rule" id="MF_00836"/>
    </source>
</evidence>
<dbReference type="InterPro" id="IPR027417">
    <property type="entry name" value="P-loop_NTPase"/>
</dbReference>
<comment type="similarity">
    <text evidence="6">Belongs to the ribose 1,5-bisphosphokinase family.</text>
</comment>
<dbReference type="PANTHER" id="PTHR23117">
    <property type="entry name" value="GUANYLATE KINASE-RELATED"/>
    <property type="match status" value="1"/>
</dbReference>
<protein>
    <recommendedName>
        <fullName evidence="6">Ribose 1,5-bisphosphate phosphokinase PhnN</fullName>
        <ecNumber evidence="6">2.7.4.23</ecNumber>
    </recommendedName>
    <alternativeName>
        <fullName evidence="6">Ribose 1,5-bisphosphokinase</fullName>
    </alternativeName>
</protein>
<reference evidence="8 9" key="1">
    <citation type="submission" date="2018-03" db="EMBL/GenBank/DDBJ databases">
        <title>Whole genome analyses suggest that Burkholderia sensu lato contains two further novel genera in the rhizoxinica-symbiotica group Mycetohabitans gen. nov., and Trinickia gen. nov.: implications for the evolution of diazotrophy and nodulation in the Burkholderiaceae.</title>
        <authorList>
            <person name="Estrada De Los Santos P."/>
            <person name="Palmer M."/>
            <person name="Chavez-Ramirez B."/>
            <person name="Steenkamp E.T."/>
            <person name="Hirsch A.M."/>
            <person name="Manyaka P."/>
            <person name="Maluk M."/>
            <person name="Lafos M."/>
            <person name="Crook M."/>
            <person name="Gross E."/>
            <person name="Simon M.F."/>
            <person name="Bueno Dos Reis Junior F."/>
            <person name="Poole P.S."/>
            <person name="Venter S.N."/>
            <person name="James E.K."/>
        </authorList>
    </citation>
    <scope>NUCLEOTIDE SEQUENCE [LARGE SCALE GENOMIC DNA]</scope>
    <source>
        <strain evidence="8 9">JPY-366</strain>
    </source>
</reference>
<feature type="domain" description="Guanylate kinase/L-type calcium channel beta subunit" evidence="7">
    <location>
        <begin position="2"/>
        <end position="181"/>
    </location>
</feature>
<dbReference type="GO" id="GO:0005829">
    <property type="term" value="C:cytosol"/>
    <property type="evidence" value="ECO:0007669"/>
    <property type="project" value="TreeGrafter"/>
</dbReference>
<accession>A0A2T3XWU8</accession>